<gene>
    <name evidence="1" type="ordered locus">MROS_1529</name>
</gene>
<evidence type="ECO:0000313" key="1">
    <source>
        <dbReference type="EMBL" id="AFN74766.1"/>
    </source>
</evidence>
<dbReference type="AlphaFoldDB" id="I7A4D2"/>
<dbReference type="EMBL" id="CP003557">
    <property type="protein sequence ID" value="AFN74766.1"/>
    <property type="molecule type" value="Genomic_DNA"/>
</dbReference>
<reference evidence="1 2" key="1">
    <citation type="journal article" date="2013" name="PLoS ONE">
        <title>Genomic analysis of Melioribacter roseus, facultatively anaerobic organotrophic bacterium representing a novel deep lineage within Bacteriodetes/Chlorobi group.</title>
        <authorList>
            <person name="Kadnikov V.V."/>
            <person name="Mardanov A.V."/>
            <person name="Podosokorskaya O.A."/>
            <person name="Gavrilov S.N."/>
            <person name="Kublanov I.V."/>
            <person name="Beletsky A.V."/>
            <person name="Bonch-Osmolovskaya E.A."/>
            <person name="Ravin N.V."/>
        </authorList>
    </citation>
    <scope>NUCLEOTIDE SEQUENCE [LARGE SCALE GENOMIC DNA]</scope>
    <source>
        <strain evidence="2">JCM 17771 / P3M-2</strain>
    </source>
</reference>
<keyword evidence="2" id="KW-1185">Reference proteome</keyword>
<protein>
    <submittedName>
        <fullName evidence="1">Uncharacterized protein</fullName>
    </submittedName>
</protein>
<dbReference type="KEGG" id="mro:MROS_1529"/>
<dbReference type="STRING" id="1191523.MROS_1529"/>
<dbReference type="OrthoDB" id="9916365at2"/>
<organism evidence="1 2">
    <name type="scientific">Melioribacter roseus (strain DSM 23840 / JCM 17771 / VKM B-2668 / P3M-2)</name>
    <dbReference type="NCBI Taxonomy" id="1191523"/>
    <lineage>
        <taxon>Bacteria</taxon>
        <taxon>Pseudomonadati</taxon>
        <taxon>Ignavibacteriota</taxon>
        <taxon>Ignavibacteria</taxon>
        <taxon>Ignavibacteriales</taxon>
        <taxon>Melioribacteraceae</taxon>
        <taxon>Melioribacter</taxon>
    </lineage>
</organism>
<dbReference type="HOGENOM" id="CLU_2382766_0_0_10"/>
<name>I7A4D2_MELRP</name>
<evidence type="ECO:0000313" key="2">
    <source>
        <dbReference type="Proteomes" id="UP000009011"/>
    </source>
</evidence>
<accession>I7A4D2</accession>
<proteinExistence type="predicted"/>
<dbReference type="Proteomes" id="UP000009011">
    <property type="component" value="Chromosome"/>
</dbReference>
<sequence length="94" mass="10438">MKLLIVCNNSGCGSVFPAGSIEEAEALGFMCPACNSKTVTHHIIQCRHCYSIVNFIPVYEDEEPVIFYVKKCSLCGDAKEERNLSPSFSKDIFI</sequence>
<dbReference type="RefSeq" id="WP_014856200.1">
    <property type="nucleotide sequence ID" value="NC_018178.1"/>
</dbReference>